<evidence type="ECO:0000313" key="2">
    <source>
        <dbReference type="EMBL" id="GMG86375.1"/>
    </source>
</evidence>
<keyword evidence="1" id="KW-1133">Transmembrane helix</keyword>
<keyword evidence="1" id="KW-0812">Transmembrane</keyword>
<keyword evidence="3" id="KW-1185">Reference proteome</keyword>
<protein>
    <submittedName>
        <fullName evidence="2">Uncharacterized protein</fullName>
    </submittedName>
</protein>
<gene>
    <name evidence="2" type="ORF">MNKW57_06960</name>
</gene>
<organism evidence="2 3">
    <name type="scientific">Biformimicrobium ophioploci</name>
    <dbReference type="NCBI Taxonomy" id="3036711"/>
    <lineage>
        <taxon>Bacteria</taxon>
        <taxon>Pseudomonadati</taxon>
        <taxon>Pseudomonadota</taxon>
        <taxon>Gammaproteobacteria</taxon>
        <taxon>Cellvibrionales</taxon>
        <taxon>Microbulbiferaceae</taxon>
        <taxon>Biformimicrobium</taxon>
    </lineage>
</organism>
<dbReference type="EMBL" id="BSYJ01000001">
    <property type="protein sequence ID" value="GMG86375.1"/>
    <property type="molecule type" value="Genomic_DNA"/>
</dbReference>
<comment type="caution">
    <text evidence="2">The sequence shown here is derived from an EMBL/GenBank/DDBJ whole genome shotgun (WGS) entry which is preliminary data.</text>
</comment>
<evidence type="ECO:0000256" key="1">
    <source>
        <dbReference type="SAM" id="Phobius"/>
    </source>
</evidence>
<proteinExistence type="predicted"/>
<reference evidence="2 3" key="1">
    <citation type="submission" date="2023-04" db="EMBL/GenBank/DDBJ databases">
        <title>Marinobulbifer ophiurae gen. nov., sp. Nov., isolate from tissue of brittle star Ophioplocus japonicus.</title>
        <authorList>
            <person name="Kawano K."/>
            <person name="Sawayama S."/>
            <person name="Nakagawa S."/>
        </authorList>
    </citation>
    <scope>NUCLEOTIDE SEQUENCE [LARGE SCALE GENOMIC DNA]</scope>
    <source>
        <strain evidence="2 3">NKW57</strain>
    </source>
</reference>
<keyword evidence="1" id="KW-0472">Membrane</keyword>
<feature type="transmembrane region" description="Helical" evidence="1">
    <location>
        <begin position="39"/>
        <end position="59"/>
    </location>
</feature>
<name>A0ABQ6LWE1_9GAMM</name>
<dbReference type="Proteomes" id="UP001224392">
    <property type="component" value="Unassembled WGS sequence"/>
</dbReference>
<evidence type="ECO:0000313" key="3">
    <source>
        <dbReference type="Proteomes" id="UP001224392"/>
    </source>
</evidence>
<sequence>MNEGRRLNLCFTFVLLAGSQINTKVARRCGAPYPGVMRFDIGVSIMKIFVVLLAIFSVGCSATYRVPESGADTAEITFKEGTKIPFGSSVANFYLPRNLKCGENFMIAEKFRGSSTQEIQSGEPFIIHSFSIGPTWSPLFPPKNCSGVIRFVPEKDKKYELTLNFEEPKCNMELLEVLGQEAREPVDFEELPNCEDGNA</sequence>
<accession>A0ABQ6LWE1</accession>